<dbReference type="PATRIC" id="fig|1727163.4.peg.491"/>
<dbReference type="InterPro" id="IPR025491">
    <property type="entry name" value="DUF4382"/>
</dbReference>
<evidence type="ECO:0000313" key="4">
    <source>
        <dbReference type="Proteomes" id="UP000073816"/>
    </source>
</evidence>
<evidence type="ECO:0000313" key="3">
    <source>
        <dbReference type="EMBL" id="AMQ55219.1"/>
    </source>
</evidence>
<keyword evidence="4" id="KW-1185">Reference proteome</keyword>
<organism evidence="3 4">
    <name type="scientific">Algoriphagus sanaruensis</name>
    <dbReference type="NCBI Taxonomy" id="1727163"/>
    <lineage>
        <taxon>Bacteria</taxon>
        <taxon>Pseudomonadati</taxon>
        <taxon>Bacteroidota</taxon>
        <taxon>Cytophagia</taxon>
        <taxon>Cytophagales</taxon>
        <taxon>Cyclobacteriaceae</taxon>
        <taxon>Algoriphagus</taxon>
    </lineage>
</organism>
<feature type="signal peptide" evidence="1">
    <location>
        <begin position="1"/>
        <end position="20"/>
    </location>
</feature>
<name>A0A142EJB4_9BACT</name>
<dbReference type="Pfam" id="PF14321">
    <property type="entry name" value="DUF4382"/>
    <property type="match status" value="1"/>
</dbReference>
<keyword evidence="1" id="KW-0732">Signal</keyword>
<dbReference type="Gene3D" id="2.60.40.1120">
    <property type="entry name" value="Carboxypeptidase-like, regulatory domain"/>
    <property type="match status" value="1"/>
</dbReference>
<evidence type="ECO:0000259" key="2">
    <source>
        <dbReference type="Pfam" id="PF14321"/>
    </source>
</evidence>
<dbReference type="STRING" id="1727163.AO498_02340"/>
<accession>A0A142EJB4</accession>
<evidence type="ECO:0000256" key="1">
    <source>
        <dbReference type="SAM" id="SignalP"/>
    </source>
</evidence>
<feature type="chain" id="PRO_5007494647" description="DUF4382 domain-containing protein" evidence="1">
    <location>
        <begin position="21"/>
        <end position="265"/>
    </location>
</feature>
<dbReference type="RefSeq" id="WP_067543253.1">
    <property type="nucleotide sequence ID" value="NZ_CP012836.1"/>
</dbReference>
<sequence>MVKSRIVLLVISLFSFWAWSCTPDDPSPKALVNVFLVDAPASWDSVIVELEGVELEIIAANRAGQLESIVIPYELADKKVDVSQLVAGVSLPIGRKEIALGTLTGIKLRLGTSHQLFQGEKGYSLPVPNQETEFPANISLELQAGISYDIYVDLDLERSIQVFKSSPLELSFQPQIAAFSTIDQGQIQGILSPTTLSPVIYAIQGSDSLSTQINGSGTFLFRLNPGTYTLFFDPKDERYAPTTRSGISVEKGKVTTLERITFSTN</sequence>
<feature type="domain" description="DUF4382" evidence="2">
    <location>
        <begin position="30"/>
        <end position="162"/>
    </location>
</feature>
<gene>
    <name evidence="3" type="ORF">AO498_02340</name>
</gene>
<dbReference type="KEGG" id="alm:AO498_02340"/>
<dbReference type="AlphaFoldDB" id="A0A142EJB4"/>
<dbReference type="EMBL" id="CP012836">
    <property type="protein sequence ID" value="AMQ55219.1"/>
    <property type="molecule type" value="Genomic_DNA"/>
</dbReference>
<reference evidence="3 4" key="2">
    <citation type="journal article" date="2016" name="Genome Announc.">
        <title>Complete Genome Sequence of Algoriphagus sp. Strain M8-2, Isolated from a Brackish Lake.</title>
        <authorList>
            <person name="Muraguchi Y."/>
            <person name="Kushimoto K."/>
            <person name="Ohtsubo Y."/>
            <person name="Suzuki T."/>
            <person name="Dohra H."/>
            <person name="Kimbara K."/>
            <person name="Shintani M."/>
        </authorList>
    </citation>
    <scope>NUCLEOTIDE SEQUENCE [LARGE SCALE GENOMIC DNA]</scope>
    <source>
        <strain evidence="3 4">M8-2</strain>
    </source>
</reference>
<proteinExistence type="predicted"/>
<reference evidence="4" key="1">
    <citation type="submission" date="2015-09" db="EMBL/GenBank/DDBJ databases">
        <title>Complete sequence of Algoriphagus sp. M8-2.</title>
        <authorList>
            <person name="Shintani M."/>
        </authorList>
    </citation>
    <scope>NUCLEOTIDE SEQUENCE [LARGE SCALE GENOMIC DNA]</scope>
    <source>
        <strain evidence="4">M8-2</strain>
    </source>
</reference>
<protein>
    <recommendedName>
        <fullName evidence="2">DUF4382 domain-containing protein</fullName>
    </recommendedName>
</protein>
<dbReference type="OrthoDB" id="838241at2"/>
<dbReference type="Proteomes" id="UP000073816">
    <property type="component" value="Chromosome"/>
</dbReference>